<protein>
    <submittedName>
        <fullName evidence="1">Uncharacterized protein</fullName>
    </submittedName>
</protein>
<dbReference type="EMBL" id="EQ973837">
    <property type="protein sequence ID" value="EEF42846.1"/>
    <property type="molecule type" value="Genomic_DNA"/>
</dbReference>
<keyword evidence="2" id="KW-1185">Reference proteome</keyword>
<name>B9S0B3_RICCO</name>
<gene>
    <name evidence="1" type="ORF">RCOM_1352680</name>
</gene>
<dbReference type="Proteomes" id="UP000008311">
    <property type="component" value="Unassembled WGS sequence"/>
</dbReference>
<reference evidence="2" key="1">
    <citation type="journal article" date="2010" name="Nat. Biotechnol.">
        <title>Draft genome sequence of the oilseed species Ricinus communis.</title>
        <authorList>
            <person name="Chan A.P."/>
            <person name="Crabtree J."/>
            <person name="Zhao Q."/>
            <person name="Lorenzi H."/>
            <person name="Orvis J."/>
            <person name="Puiu D."/>
            <person name="Melake-Berhan A."/>
            <person name="Jones K.M."/>
            <person name="Redman J."/>
            <person name="Chen G."/>
            <person name="Cahoon E.B."/>
            <person name="Gedil M."/>
            <person name="Stanke M."/>
            <person name="Haas B.J."/>
            <person name="Wortman J.R."/>
            <person name="Fraser-Liggett C.M."/>
            <person name="Ravel J."/>
            <person name="Rabinowicz P.D."/>
        </authorList>
    </citation>
    <scope>NUCLEOTIDE SEQUENCE [LARGE SCALE GENOMIC DNA]</scope>
    <source>
        <strain evidence="2">cv. Hale</strain>
    </source>
</reference>
<dbReference type="InParanoid" id="B9S0B3"/>
<proteinExistence type="predicted"/>
<accession>B9S0B3</accession>
<evidence type="ECO:0000313" key="2">
    <source>
        <dbReference type="Proteomes" id="UP000008311"/>
    </source>
</evidence>
<dbReference type="AlphaFoldDB" id="B9S0B3"/>
<evidence type="ECO:0000313" key="1">
    <source>
        <dbReference type="EMBL" id="EEF42846.1"/>
    </source>
</evidence>
<sequence>MGGGQEAMDKIIENWKRKWPHKTIIHVLKSPPLSLVRTNASIPRNQVQQH</sequence>
<organism evidence="1 2">
    <name type="scientific">Ricinus communis</name>
    <name type="common">Castor bean</name>
    <dbReference type="NCBI Taxonomy" id="3988"/>
    <lineage>
        <taxon>Eukaryota</taxon>
        <taxon>Viridiplantae</taxon>
        <taxon>Streptophyta</taxon>
        <taxon>Embryophyta</taxon>
        <taxon>Tracheophyta</taxon>
        <taxon>Spermatophyta</taxon>
        <taxon>Magnoliopsida</taxon>
        <taxon>eudicotyledons</taxon>
        <taxon>Gunneridae</taxon>
        <taxon>Pentapetalae</taxon>
        <taxon>rosids</taxon>
        <taxon>fabids</taxon>
        <taxon>Malpighiales</taxon>
        <taxon>Euphorbiaceae</taxon>
        <taxon>Acalyphoideae</taxon>
        <taxon>Acalypheae</taxon>
        <taxon>Ricinus</taxon>
    </lineage>
</organism>